<dbReference type="Proteomes" id="UP000013243">
    <property type="component" value="Plasmid unnamed1"/>
</dbReference>
<keyword evidence="1" id="KW-0472">Membrane</keyword>
<protein>
    <submittedName>
        <fullName evidence="2">Uncharacterized protein</fullName>
    </submittedName>
</protein>
<evidence type="ECO:0000313" key="3">
    <source>
        <dbReference type="Proteomes" id="UP000013243"/>
    </source>
</evidence>
<keyword evidence="1" id="KW-1133">Transmembrane helix</keyword>
<keyword evidence="1" id="KW-0812">Transmembrane</keyword>
<dbReference type="EMBL" id="CP015231">
    <property type="protein sequence ID" value="ANP43324.1"/>
    <property type="molecule type" value="Genomic_DNA"/>
</dbReference>
<gene>
    <name evidence="2" type="ORF">K529_021450</name>
</gene>
<geneLocation type="plasmid" evidence="2 3">
    <name>unnamed1</name>
</geneLocation>
<name>A0A1B1A9T6_9RHOB</name>
<reference evidence="2 3" key="1">
    <citation type="journal article" date="2016" name="ISME J.">
        <title>Global occurrence and heterogeneity of the Roseobacter-clade species Ruegeria mobilis.</title>
        <authorList>
            <person name="Sonnenschein E."/>
            <person name="Gram L."/>
        </authorList>
    </citation>
    <scope>NUCLEOTIDE SEQUENCE [LARGE SCALE GENOMIC DNA]</scope>
    <source>
        <strain evidence="2 3">F1926</strain>
        <plasmid evidence="2 3">unnamed1</plasmid>
    </source>
</reference>
<dbReference type="KEGG" id="rmb:K529_021450"/>
<dbReference type="GeneID" id="28252459"/>
<keyword evidence="2" id="KW-0614">Plasmid</keyword>
<organism evidence="2 3">
    <name type="scientific">Tritonibacter mobilis F1926</name>
    <dbReference type="NCBI Taxonomy" id="1265309"/>
    <lineage>
        <taxon>Bacteria</taxon>
        <taxon>Pseudomonadati</taxon>
        <taxon>Pseudomonadota</taxon>
        <taxon>Alphaproteobacteria</taxon>
        <taxon>Rhodobacterales</taxon>
        <taxon>Paracoccaceae</taxon>
        <taxon>Tritonibacter</taxon>
    </lineage>
</organism>
<dbReference type="AlphaFoldDB" id="A0A1B1A9T6"/>
<evidence type="ECO:0000313" key="2">
    <source>
        <dbReference type="EMBL" id="ANP43324.1"/>
    </source>
</evidence>
<feature type="transmembrane region" description="Helical" evidence="1">
    <location>
        <begin position="21"/>
        <end position="38"/>
    </location>
</feature>
<evidence type="ECO:0000256" key="1">
    <source>
        <dbReference type="SAM" id="Phobius"/>
    </source>
</evidence>
<dbReference type="RefSeq" id="WP_005613698.1">
    <property type="nucleotide sequence ID" value="NZ_CP015231.1"/>
</dbReference>
<sequence>MSNGQIEYKLIKYTKITDGKVLTGLFIMAPGLLFPSYGREKFYECQAETLLRTTNKQEVVDAWKAFHTVLSLEEYMEIKTAHLGSTRGSEAVSSDYLNIKAKFASGHFIHNPITKRVEKSVSVFISDKAVQALRSLQAMEDDVNIKHRITNMAMEYLIGYSPNDAIRAQQDYFDILHTAINSSGKTIYSFEQMYDVVDKVWSRMSKKHRNAWRYSRYLNKSTYISLLNSHIERMANEHFEIKHETTPRVHIEMACMPTGFYTKKF</sequence>
<proteinExistence type="predicted"/>
<accession>A0A1B1A9T6</accession>